<proteinExistence type="predicted"/>
<dbReference type="EMBL" id="CM047944">
    <property type="protein sequence ID" value="KAI9899569.1"/>
    <property type="molecule type" value="Genomic_DNA"/>
</dbReference>
<comment type="caution">
    <text evidence="1">The sequence shown here is derived from an EMBL/GenBank/DDBJ whole genome shotgun (WGS) entry which is preliminary data.</text>
</comment>
<evidence type="ECO:0000313" key="2">
    <source>
        <dbReference type="Proteomes" id="UP001163324"/>
    </source>
</evidence>
<sequence length="305" mass="33778">MVFRQGLIAASLFGANSLVAAAEKQNALSMFEPGTKWEICIHQPIKHDSPDDFVPQSAPVWDIDMSHAKDYPNMIPMLKEAGKAVICYFNAGAVQSWDDDNSDFPESVRGKTLGGPYADEWYIDVRDATVLKLMKARLDSAVELGCDAVDPDNIDAWASSDGTDPTGFGLKPEDFTKYLTELAEYAHSIQTKNGAPLQIGQKNAPDLAPDLVKALDFAVLESCMEWEFCGEFQPYISAGKPVYQIEYPASIENEGKLSDADRQRFCERQANDDGFSKILKRASETLDGWGQYCGEESFETPMIKE</sequence>
<gene>
    <name evidence="1" type="ORF">N3K66_006030</name>
</gene>
<reference evidence="1" key="1">
    <citation type="submission" date="2022-10" db="EMBL/GenBank/DDBJ databases">
        <title>Complete Genome of Trichothecium roseum strain YXFP-22015, a Plant Pathogen Isolated from Citrus.</title>
        <authorList>
            <person name="Wang Y."/>
            <person name="Zhu L."/>
        </authorList>
    </citation>
    <scope>NUCLEOTIDE SEQUENCE</scope>
    <source>
        <strain evidence="1">YXFP-22015</strain>
    </source>
</reference>
<keyword evidence="2" id="KW-1185">Reference proteome</keyword>
<dbReference type="Proteomes" id="UP001163324">
    <property type="component" value="Chromosome 5"/>
</dbReference>
<organism evidence="1 2">
    <name type="scientific">Trichothecium roseum</name>
    <dbReference type="NCBI Taxonomy" id="47278"/>
    <lineage>
        <taxon>Eukaryota</taxon>
        <taxon>Fungi</taxon>
        <taxon>Dikarya</taxon>
        <taxon>Ascomycota</taxon>
        <taxon>Pezizomycotina</taxon>
        <taxon>Sordariomycetes</taxon>
        <taxon>Hypocreomycetidae</taxon>
        <taxon>Hypocreales</taxon>
        <taxon>Hypocreales incertae sedis</taxon>
        <taxon>Trichothecium</taxon>
    </lineage>
</organism>
<accession>A0ACC0V0Y4</accession>
<evidence type="ECO:0000313" key="1">
    <source>
        <dbReference type="EMBL" id="KAI9899569.1"/>
    </source>
</evidence>
<name>A0ACC0V0Y4_9HYPO</name>
<protein>
    <submittedName>
        <fullName evidence="1">Uncharacterized protein</fullName>
    </submittedName>
</protein>